<protein>
    <submittedName>
        <fullName evidence="2">Uncharacterized protein</fullName>
    </submittedName>
</protein>
<proteinExistence type="predicted"/>
<evidence type="ECO:0000256" key="1">
    <source>
        <dbReference type="SAM" id="MobiDB-lite"/>
    </source>
</evidence>
<organism evidence="2 3">
    <name type="scientific">Mycolicibacterium goodii</name>
    <name type="common">Mycobacterium goodii</name>
    <dbReference type="NCBI Taxonomy" id="134601"/>
    <lineage>
        <taxon>Bacteria</taxon>
        <taxon>Bacillati</taxon>
        <taxon>Actinomycetota</taxon>
        <taxon>Actinomycetes</taxon>
        <taxon>Mycobacteriales</taxon>
        <taxon>Mycobacteriaceae</taxon>
        <taxon>Mycolicibacterium</taxon>
    </lineage>
</organism>
<dbReference type="AlphaFoldDB" id="A0A0K0X5V9"/>
<sequence length="66" mass="7120">MTRASTPQPDVVLRPGDERMPSIDMLDTFLRAAGTARPEGRRSTGVGEIGIAARSDDHQLSGSRVR</sequence>
<dbReference type="PATRIC" id="fig|134601.6.peg.2865"/>
<feature type="region of interest" description="Disordered" evidence="1">
    <location>
        <begin position="34"/>
        <end position="66"/>
    </location>
</feature>
<dbReference type="EMBL" id="CP012150">
    <property type="protein sequence ID" value="AKS32782.1"/>
    <property type="molecule type" value="Genomic_DNA"/>
</dbReference>
<name>A0A0K0X5V9_MYCGD</name>
<evidence type="ECO:0000313" key="3">
    <source>
        <dbReference type="Proteomes" id="UP000062255"/>
    </source>
</evidence>
<reference evidence="2 3" key="1">
    <citation type="submission" date="2015-07" db="EMBL/GenBank/DDBJ databases">
        <title>Complete genome sequence of Mycobacterium goodii X7B, a facultative thermophilic biodesulfurizing bacterium.</title>
        <authorList>
            <person name="Yu B."/>
            <person name="Li F."/>
            <person name="Xu P."/>
        </authorList>
    </citation>
    <scope>NUCLEOTIDE SEQUENCE [LARGE SCALE GENOMIC DNA]</scope>
    <source>
        <strain evidence="2 3">X7B</strain>
    </source>
</reference>
<dbReference type="STRING" id="134601.AFA91_13815"/>
<evidence type="ECO:0000313" key="2">
    <source>
        <dbReference type="EMBL" id="AKS32782.1"/>
    </source>
</evidence>
<dbReference type="KEGG" id="mgo:AFA91_13815"/>
<accession>A0A0K0X5V9</accession>
<dbReference type="Proteomes" id="UP000062255">
    <property type="component" value="Chromosome"/>
</dbReference>
<gene>
    <name evidence="2" type="ORF">AFA91_13815</name>
</gene>